<protein>
    <submittedName>
        <fullName evidence="1">Uncharacterized protein</fullName>
    </submittedName>
</protein>
<accession>A0AAV4HFK3</accession>
<dbReference type="Proteomes" id="UP000762676">
    <property type="component" value="Unassembled WGS sequence"/>
</dbReference>
<organism evidence="1 2">
    <name type="scientific">Elysia marginata</name>
    <dbReference type="NCBI Taxonomy" id="1093978"/>
    <lineage>
        <taxon>Eukaryota</taxon>
        <taxon>Metazoa</taxon>
        <taxon>Spiralia</taxon>
        <taxon>Lophotrochozoa</taxon>
        <taxon>Mollusca</taxon>
        <taxon>Gastropoda</taxon>
        <taxon>Heterobranchia</taxon>
        <taxon>Euthyneura</taxon>
        <taxon>Panpulmonata</taxon>
        <taxon>Sacoglossa</taxon>
        <taxon>Placobranchoidea</taxon>
        <taxon>Plakobranchidae</taxon>
        <taxon>Elysia</taxon>
    </lineage>
</organism>
<name>A0AAV4HFK3_9GAST</name>
<dbReference type="EMBL" id="BMAT01005613">
    <property type="protein sequence ID" value="GFR97043.1"/>
    <property type="molecule type" value="Genomic_DNA"/>
</dbReference>
<gene>
    <name evidence="1" type="ORF">ElyMa_002736300</name>
</gene>
<proteinExistence type="predicted"/>
<evidence type="ECO:0000313" key="1">
    <source>
        <dbReference type="EMBL" id="GFR97043.1"/>
    </source>
</evidence>
<keyword evidence="2" id="KW-1185">Reference proteome</keyword>
<evidence type="ECO:0000313" key="2">
    <source>
        <dbReference type="Proteomes" id="UP000762676"/>
    </source>
</evidence>
<comment type="caution">
    <text evidence="1">The sequence shown here is derived from an EMBL/GenBank/DDBJ whole genome shotgun (WGS) entry which is preliminary data.</text>
</comment>
<sequence length="169" mass="19213">MGTAEARRRGQKCGVADVEQNDTFPLSRVETSSVSLSKLASFAITSSSIFHRWSGHLSFDVKTGAFECPPGQTPTAYHVHGMSALIKQCLEQQLLRMSRRQQLRQLAFRAAHLSHLTIVYRHSSEPRSKQFQLSNLFYKNVFETFDVSWLDMVAACDKRILSLKTLRHL</sequence>
<reference evidence="1 2" key="1">
    <citation type="journal article" date="2021" name="Elife">
        <title>Chloroplast acquisition without the gene transfer in kleptoplastic sea slugs, Plakobranchus ocellatus.</title>
        <authorList>
            <person name="Maeda T."/>
            <person name="Takahashi S."/>
            <person name="Yoshida T."/>
            <person name="Shimamura S."/>
            <person name="Takaki Y."/>
            <person name="Nagai Y."/>
            <person name="Toyoda A."/>
            <person name="Suzuki Y."/>
            <person name="Arimoto A."/>
            <person name="Ishii H."/>
            <person name="Satoh N."/>
            <person name="Nishiyama T."/>
            <person name="Hasebe M."/>
            <person name="Maruyama T."/>
            <person name="Minagawa J."/>
            <person name="Obokata J."/>
            <person name="Shigenobu S."/>
        </authorList>
    </citation>
    <scope>NUCLEOTIDE SEQUENCE [LARGE SCALE GENOMIC DNA]</scope>
</reference>
<dbReference type="AlphaFoldDB" id="A0AAV4HFK3"/>